<dbReference type="SMART" id="SM01090">
    <property type="entry name" value="Copper-fist"/>
    <property type="match status" value="1"/>
</dbReference>
<dbReference type="Proteomes" id="UP000054350">
    <property type="component" value="Unassembled WGS sequence"/>
</dbReference>
<protein>
    <recommendedName>
        <fullName evidence="8">Copper-fist domain-containing protein</fullName>
    </recommendedName>
</protein>
<keyword evidence="4" id="KW-0186">Copper</keyword>
<reference evidence="9 10" key="1">
    <citation type="submission" date="2009-11" db="EMBL/GenBank/DDBJ databases">
        <title>Annotation of Allomyces macrogynus ATCC 38327.</title>
        <authorList>
            <consortium name="The Broad Institute Genome Sequencing Platform"/>
            <person name="Russ C."/>
            <person name="Cuomo C."/>
            <person name="Burger G."/>
            <person name="Gray M.W."/>
            <person name="Holland P.W.H."/>
            <person name="King N."/>
            <person name="Lang F.B.F."/>
            <person name="Roger A.J."/>
            <person name="Ruiz-Trillo I."/>
            <person name="Young S.K."/>
            <person name="Zeng Q."/>
            <person name="Gargeya S."/>
            <person name="Fitzgerald M."/>
            <person name="Haas B."/>
            <person name="Abouelleil A."/>
            <person name="Alvarado L."/>
            <person name="Arachchi H.M."/>
            <person name="Berlin A."/>
            <person name="Chapman S.B."/>
            <person name="Gearin G."/>
            <person name="Goldberg J."/>
            <person name="Griggs A."/>
            <person name="Gujja S."/>
            <person name="Hansen M."/>
            <person name="Heiman D."/>
            <person name="Howarth C."/>
            <person name="Larimer J."/>
            <person name="Lui A."/>
            <person name="MacDonald P.J.P."/>
            <person name="McCowen C."/>
            <person name="Montmayeur A."/>
            <person name="Murphy C."/>
            <person name="Neiman D."/>
            <person name="Pearson M."/>
            <person name="Priest M."/>
            <person name="Roberts A."/>
            <person name="Saif S."/>
            <person name="Shea T."/>
            <person name="Sisk P."/>
            <person name="Stolte C."/>
            <person name="Sykes S."/>
            <person name="Wortman J."/>
            <person name="Nusbaum C."/>
            <person name="Birren B."/>
        </authorList>
    </citation>
    <scope>NUCLEOTIDE SEQUENCE [LARGE SCALE GENOMIC DNA]</scope>
    <source>
        <strain evidence="9 10">ATCC 38327</strain>
    </source>
</reference>
<evidence type="ECO:0000256" key="7">
    <source>
        <dbReference type="ARBA" id="ARBA00023242"/>
    </source>
</evidence>
<dbReference type="PROSITE" id="PS50073">
    <property type="entry name" value="COPPER_FIST_2"/>
    <property type="match status" value="1"/>
</dbReference>
<dbReference type="GO" id="GO:0006879">
    <property type="term" value="P:intracellular iron ion homeostasis"/>
    <property type="evidence" value="ECO:0007669"/>
    <property type="project" value="TreeGrafter"/>
</dbReference>
<keyword evidence="6" id="KW-0804">Transcription</keyword>
<evidence type="ECO:0000313" key="9">
    <source>
        <dbReference type="EMBL" id="KNE72330.1"/>
    </source>
</evidence>
<dbReference type="Gene3D" id="3.90.430.10">
    <property type="entry name" value="Copper fist DNA-binding domain"/>
    <property type="match status" value="1"/>
</dbReference>
<keyword evidence="3" id="KW-0862">Zinc</keyword>
<accession>A0A0L0TC93</accession>
<proteinExistence type="predicted"/>
<comment type="subcellular location">
    <subcellularLocation>
        <location evidence="1">Nucleus</location>
    </subcellularLocation>
</comment>
<evidence type="ECO:0000256" key="2">
    <source>
        <dbReference type="ARBA" id="ARBA00022723"/>
    </source>
</evidence>
<dbReference type="EMBL" id="GG745379">
    <property type="protein sequence ID" value="KNE72330.1"/>
    <property type="molecule type" value="Genomic_DNA"/>
</dbReference>
<dbReference type="AlphaFoldDB" id="A0A0L0TC93"/>
<dbReference type="InterPro" id="IPR051763">
    <property type="entry name" value="Copper_Homeo_Regul"/>
</dbReference>
<dbReference type="InterPro" id="IPR001083">
    <property type="entry name" value="Cu_fist_DNA-bd_dom"/>
</dbReference>
<dbReference type="PANTHER" id="PTHR28088">
    <property type="entry name" value="TRANSCRIPTIONAL ACTIVATOR HAA1-RELATED"/>
    <property type="match status" value="1"/>
</dbReference>
<organism evidence="9 10">
    <name type="scientific">Allomyces macrogynus (strain ATCC 38327)</name>
    <name type="common">Allomyces javanicus var. macrogynus</name>
    <dbReference type="NCBI Taxonomy" id="578462"/>
    <lineage>
        <taxon>Eukaryota</taxon>
        <taxon>Fungi</taxon>
        <taxon>Fungi incertae sedis</taxon>
        <taxon>Blastocladiomycota</taxon>
        <taxon>Blastocladiomycetes</taxon>
        <taxon>Blastocladiales</taxon>
        <taxon>Blastocladiaceae</taxon>
        <taxon>Allomyces</taxon>
    </lineage>
</organism>
<sequence length="220" mass="23711">MLVLDDLRFACETCIRGHRSAQCSHSTRTLFEVRRKGRPKGSLKADHAPVTVHQPVTVTLPSGQLITANSPHSAKRVRAALVDGARVLQAVVGKAALDAHLRDYLQQAQAVQGHEQQPQTPLEQPAHQLHAAITQPSPPPVQAPLIPDHLLPTRLELLSVAALLNPCTCESRTGRRCLCCAASDDGDSAACDSAAARRRPPRTAPLPDHVVLAVQQTWHA</sequence>
<dbReference type="GO" id="GO:0005634">
    <property type="term" value="C:nucleus"/>
    <property type="evidence" value="ECO:0007669"/>
    <property type="project" value="UniProtKB-SubCell"/>
</dbReference>
<dbReference type="GO" id="GO:0005507">
    <property type="term" value="F:copper ion binding"/>
    <property type="evidence" value="ECO:0007669"/>
    <property type="project" value="InterPro"/>
</dbReference>
<dbReference type="OrthoDB" id="5600085at2759"/>
<keyword evidence="5" id="KW-0805">Transcription regulation</keyword>
<dbReference type="Pfam" id="PF00649">
    <property type="entry name" value="Copper-fist"/>
    <property type="match status" value="1"/>
</dbReference>
<evidence type="ECO:0000313" key="10">
    <source>
        <dbReference type="Proteomes" id="UP000054350"/>
    </source>
</evidence>
<evidence type="ECO:0000259" key="8">
    <source>
        <dbReference type="PROSITE" id="PS50073"/>
    </source>
</evidence>
<reference evidence="10" key="2">
    <citation type="submission" date="2009-11" db="EMBL/GenBank/DDBJ databases">
        <title>The Genome Sequence of Allomyces macrogynus strain ATCC 38327.</title>
        <authorList>
            <consortium name="The Broad Institute Genome Sequencing Platform"/>
            <person name="Russ C."/>
            <person name="Cuomo C."/>
            <person name="Shea T."/>
            <person name="Young S.K."/>
            <person name="Zeng Q."/>
            <person name="Koehrsen M."/>
            <person name="Haas B."/>
            <person name="Borodovsky M."/>
            <person name="Guigo R."/>
            <person name="Alvarado L."/>
            <person name="Berlin A."/>
            <person name="Borenstein D."/>
            <person name="Chen Z."/>
            <person name="Engels R."/>
            <person name="Freedman E."/>
            <person name="Gellesch M."/>
            <person name="Goldberg J."/>
            <person name="Griggs A."/>
            <person name="Gujja S."/>
            <person name="Heiman D."/>
            <person name="Hepburn T."/>
            <person name="Howarth C."/>
            <person name="Jen D."/>
            <person name="Larson L."/>
            <person name="Lewis B."/>
            <person name="Mehta T."/>
            <person name="Park D."/>
            <person name="Pearson M."/>
            <person name="Roberts A."/>
            <person name="Saif S."/>
            <person name="Shenoy N."/>
            <person name="Sisk P."/>
            <person name="Stolte C."/>
            <person name="Sykes S."/>
            <person name="Walk T."/>
            <person name="White J."/>
            <person name="Yandava C."/>
            <person name="Burger G."/>
            <person name="Gray M.W."/>
            <person name="Holland P.W.H."/>
            <person name="King N."/>
            <person name="Lang F.B.F."/>
            <person name="Roger A.J."/>
            <person name="Ruiz-Trillo I."/>
            <person name="Lander E."/>
            <person name="Nusbaum C."/>
        </authorList>
    </citation>
    <scope>NUCLEOTIDE SEQUENCE [LARGE SCALE GENOMIC DNA]</scope>
    <source>
        <strain evidence="10">ATCC 38327</strain>
    </source>
</reference>
<gene>
    <name evidence="9" type="ORF">AMAG_16815</name>
</gene>
<dbReference type="GO" id="GO:0000978">
    <property type="term" value="F:RNA polymerase II cis-regulatory region sequence-specific DNA binding"/>
    <property type="evidence" value="ECO:0007669"/>
    <property type="project" value="TreeGrafter"/>
</dbReference>
<evidence type="ECO:0000256" key="6">
    <source>
        <dbReference type="ARBA" id="ARBA00023163"/>
    </source>
</evidence>
<dbReference type="FunFam" id="3.90.430.10:FF:000001">
    <property type="entry name" value="Copper fist DNA-binding protein"/>
    <property type="match status" value="1"/>
</dbReference>
<evidence type="ECO:0000256" key="1">
    <source>
        <dbReference type="ARBA" id="ARBA00004123"/>
    </source>
</evidence>
<dbReference type="PRINTS" id="PR00617">
    <property type="entry name" value="COPPERFIST"/>
</dbReference>
<dbReference type="SUPFAM" id="SSF57879">
    <property type="entry name" value="Zinc domain conserved in yeast copper-regulated transcription factors"/>
    <property type="match status" value="1"/>
</dbReference>
<dbReference type="InterPro" id="IPR036395">
    <property type="entry name" value="Cu_fist_DNA-bd_dom_sf"/>
</dbReference>
<dbReference type="VEuPathDB" id="FungiDB:AMAG_16815"/>
<feature type="domain" description="Copper-fist" evidence="8">
    <location>
        <begin position="1"/>
        <end position="40"/>
    </location>
</feature>
<dbReference type="PANTHER" id="PTHR28088:SF5">
    <property type="entry name" value="TRANSCRIPTIONAL ACTIVATOR HAA1-RELATED"/>
    <property type="match status" value="1"/>
</dbReference>
<keyword evidence="7" id="KW-0539">Nucleus</keyword>
<evidence type="ECO:0000256" key="3">
    <source>
        <dbReference type="ARBA" id="ARBA00022833"/>
    </source>
</evidence>
<dbReference type="SMART" id="SM00412">
    <property type="entry name" value="Cu_FIST"/>
    <property type="match status" value="1"/>
</dbReference>
<evidence type="ECO:0000256" key="4">
    <source>
        <dbReference type="ARBA" id="ARBA00023008"/>
    </source>
</evidence>
<name>A0A0L0TC93_ALLM3</name>
<keyword evidence="10" id="KW-1185">Reference proteome</keyword>
<dbReference type="GO" id="GO:0000981">
    <property type="term" value="F:DNA-binding transcription factor activity, RNA polymerase II-specific"/>
    <property type="evidence" value="ECO:0007669"/>
    <property type="project" value="TreeGrafter"/>
</dbReference>
<evidence type="ECO:0000256" key="5">
    <source>
        <dbReference type="ARBA" id="ARBA00023015"/>
    </source>
</evidence>
<keyword evidence="2" id="KW-0479">Metal-binding</keyword>
<dbReference type="STRING" id="578462.A0A0L0TC93"/>
<dbReference type="GO" id="GO:0045944">
    <property type="term" value="P:positive regulation of transcription by RNA polymerase II"/>
    <property type="evidence" value="ECO:0007669"/>
    <property type="project" value="TreeGrafter"/>
</dbReference>
<dbReference type="GO" id="GO:0006878">
    <property type="term" value="P:intracellular copper ion homeostasis"/>
    <property type="evidence" value="ECO:0007669"/>
    <property type="project" value="TreeGrafter"/>
</dbReference>